<evidence type="ECO:0000259" key="3">
    <source>
        <dbReference type="Pfam" id="PF25583"/>
    </source>
</evidence>
<dbReference type="PANTHER" id="PTHR34580">
    <property type="match status" value="1"/>
</dbReference>
<dbReference type="AlphaFoldDB" id="A0A1X9LTQ0"/>
<dbReference type="GO" id="GO:0003677">
    <property type="term" value="F:DNA binding"/>
    <property type="evidence" value="ECO:0007669"/>
    <property type="project" value="UniProtKB-KW"/>
</dbReference>
<dbReference type="RefSeq" id="WP_085019448.1">
    <property type="nucleotide sequence ID" value="NZ_BMHD01000001.1"/>
</dbReference>
<proteinExistence type="predicted"/>
<dbReference type="Pfam" id="PF13280">
    <property type="entry name" value="WYL"/>
    <property type="match status" value="1"/>
</dbReference>
<protein>
    <submittedName>
        <fullName evidence="4">DNA-binding transcriptional regulator</fullName>
    </submittedName>
</protein>
<feature type="domain" description="PafC HTH" evidence="2">
    <location>
        <begin position="14"/>
        <end position="135"/>
    </location>
</feature>
<feature type="domain" description="WYL" evidence="1">
    <location>
        <begin position="155"/>
        <end position="222"/>
    </location>
</feature>
<dbReference type="KEGG" id="cphy:B5808_08840"/>
<accession>A0A1X9LTQ0</accession>
<feature type="domain" description="WCX" evidence="3">
    <location>
        <begin position="247"/>
        <end position="323"/>
    </location>
</feature>
<evidence type="ECO:0000259" key="2">
    <source>
        <dbReference type="Pfam" id="PF19187"/>
    </source>
</evidence>
<dbReference type="InterPro" id="IPR051534">
    <property type="entry name" value="CBASS_pafABC_assoc_protein"/>
</dbReference>
<dbReference type="Pfam" id="PF19187">
    <property type="entry name" value="HTH_PafC"/>
    <property type="match status" value="1"/>
</dbReference>
<dbReference type="PANTHER" id="PTHR34580:SF1">
    <property type="entry name" value="PROTEIN PAFC"/>
    <property type="match status" value="1"/>
</dbReference>
<keyword evidence="5" id="KW-1185">Reference proteome</keyword>
<dbReference type="EMBL" id="CP020715">
    <property type="protein sequence ID" value="ARJ05310.1"/>
    <property type="molecule type" value="Genomic_DNA"/>
</dbReference>
<reference evidence="4 5" key="1">
    <citation type="submission" date="2017-04" db="EMBL/GenBank/DDBJ databases">
        <authorList>
            <person name="Afonso C.L."/>
            <person name="Miller P.J."/>
            <person name="Scott M.A."/>
            <person name="Spackman E."/>
            <person name="Goraichik I."/>
            <person name="Dimitrov K.M."/>
            <person name="Suarez D.L."/>
            <person name="Swayne D.E."/>
        </authorList>
    </citation>
    <scope>NUCLEOTIDE SEQUENCE [LARGE SCALE GENOMIC DNA]</scope>
    <source>
        <strain evidence="5">XA(T)</strain>
    </source>
</reference>
<evidence type="ECO:0000259" key="1">
    <source>
        <dbReference type="Pfam" id="PF13280"/>
    </source>
</evidence>
<dbReference type="InterPro" id="IPR043839">
    <property type="entry name" value="PafC_HTH"/>
</dbReference>
<dbReference type="PROSITE" id="PS52050">
    <property type="entry name" value="WYL"/>
    <property type="match status" value="1"/>
</dbReference>
<sequence length="339" mass="36839">MAAPGRQSFSYAQDKLTFLLALVPYLVDAGRVSVAEAAEHFQVSEKQIRDAVSLIAVSGVPGDTLSYQHGDLFDISWTDLEEHDEIVLTHLVALDDSPRFSAREAAALIAGLQYLQSLPENVDSGLYSSLMDKLARGASDAPSQVAIASTDATANLAEVRRAVSGRVQLEFDYLTAKGESQRRLVDPLRIDSDNEDWYLRAWDHTRRSVRTFRLDRMSSPRVTDVPVALHDDVAIGDSLFQGGDADLTVTIAVDPSALPLLGEYTSTLDRLGEPGPDGRVRARIRVAHIHSLKRMVTGLSAAVSIIDPPEARDAVAAWATAALDRYELITPRPATDPVG</sequence>
<dbReference type="PIRSF" id="PIRSF016838">
    <property type="entry name" value="PafC"/>
    <property type="match status" value="1"/>
</dbReference>
<dbReference type="Pfam" id="PF25583">
    <property type="entry name" value="WCX"/>
    <property type="match status" value="1"/>
</dbReference>
<dbReference type="InterPro" id="IPR057727">
    <property type="entry name" value="WCX_dom"/>
</dbReference>
<organism evidence="4 5">
    <name type="scientific">Cnuibacter physcomitrellae</name>
    <dbReference type="NCBI Taxonomy" id="1619308"/>
    <lineage>
        <taxon>Bacteria</taxon>
        <taxon>Bacillati</taxon>
        <taxon>Actinomycetota</taxon>
        <taxon>Actinomycetes</taxon>
        <taxon>Micrococcales</taxon>
        <taxon>Microbacteriaceae</taxon>
        <taxon>Cnuibacter</taxon>
    </lineage>
</organism>
<dbReference type="InterPro" id="IPR028349">
    <property type="entry name" value="PafC-like"/>
</dbReference>
<gene>
    <name evidence="4" type="ORF">B5808_08840</name>
</gene>
<dbReference type="InterPro" id="IPR026881">
    <property type="entry name" value="WYL_dom"/>
</dbReference>
<evidence type="ECO:0000313" key="5">
    <source>
        <dbReference type="Proteomes" id="UP000192775"/>
    </source>
</evidence>
<evidence type="ECO:0000313" key="4">
    <source>
        <dbReference type="EMBL" id="ARJ05310.1"/>
    </source>
</evidence>
<keyword evidence="4" id="KW-0238">DNA-binding</keyword>
<name>A0A1X9LTQ0_9MICO</name>
<dbReference type="Proteomes" id="UP000192775">
    <property type="component" value="Chromosome"/>
</dbReference>
<dbReference type="STRING" id="1619308.B5808_08840"/>